<feature type="region of interest" description="Disordered" evidence="1">
    <location>
        <begin position="487"/>
        <end position="578"/>
    </location>
</feature>
<sequence>MLATRKKPVDGYLLKQSVPKPSSSSSSSKKAKHQEQAGLFRKLFFSLDRDAGVLLYYTSQQEHANASSSAASSSSSGGPEGSIPLLDIEFVEELAKERPARELLLQAEPTKKDKKDKSGEHGAASEEPLPRNAWQWPFVIHTTSLGTHLILAPTAEVRDNWVVNLEEAIAETKLRARKSKSKSQRLDDPNGRLRSESEVQADFLDILVFDSYVHELRKKEKTPEEAAESVSPRNATYHSMPPLSPLNLKPPPKVPSPTSSRSPRYGDINSPRPPSEAAQAQRPEAERLTQSQSSHQRALARPSAPPATKESHGEGGGETGSEIGSPGAKRKGSRSQTVWRKEERKGNAGALGGGTDTPPKRRIGVRERVDSNNSSSVDAETSGTRPIRKTTSEETVMTAKSSLAAQHQEETTKATPTPTTVEPKSENEGESDAETAKDRAQVPKRLSAGKRMYHTEEHAEGGGGSGFGLSLHRRNLSMDFQTIVQASAAEAAATAENENEIQKKNEDEMTLKGEAKNNTEKSEESPPQQQQRVDEPVQLRENVARRLAHAKAKLSREAADDDSSESSESESAAADSEFVEQMHFMQRRLSVIYKRMNDMEGDFFAQQQPPHTTEPHTEPLNESSSPDRPRKTRKKQLASNNTATATLLRKEDQQAVRKDQEMLQAVVRREAVCRRLHKLVDNPMDHDVQFLISRDTSTRRIIYGHRAIIRTRSSFFDKLFTQTSASGMDPKGPYVIPETTREAFIEVLSYLYSGNMSLTVDNVQDVYKAAATLRMKEMKAACRQFASRNAVTLPPRPTSSPYHVAKRQSVMDLFKNVNFEEARAAALASCPQHEPQGVSAVASTPAPAPAANTTDDGAGGEDSPKSGGKSRSKRMSQGLARVKSVLSIVSPRSSQLVASQGDDQPSTPTSSVEDEREGKNENESESEGGSAEEDKLRTSGGLKGSFFSRSGNHSKTKRTTKDS</sequence>
<evidence type="ECO:0000313" key="5">
    <source>
        <dbReference type="Proteomes" id="UP000011083"/>
    </source>
</evidence>
<feature type="domain" description="PH" evidence="2">
    <location>
        <begin position="6"/>
        <end position="170"/>
    </location>
</feature>
<dbReference type="AlphaFoldDB" id="L8GCF4"/>
<dbReference type="SMART" id="SM00225">
    <property type="entry name" value="BTB"/>
    <property type="match status" value="1"/>
</dbReference>
<feature type="compositionally biased region" description="Basic and acidic residues" evidence="1">
    <location>
        <begin position="532"/>
        <end position="544"/>
    </location>
</feature>
<feature type="compositionally biased region" description="Pro residues" evidence="1">
    <location>
        <begin position="242"/>
        <end position="255"/>
    </location>
</feature>
<dbReference type="KEGG" id="acan:ACA1_144860"/>
<dbReference type="SMART" id="SM00233">
    <property type="entry name" value="PH"/>
    <property type="match status" value="1"/>
</dbReference>
<feature type="compositionally biased region" description="Basic and acidic residues" evidence="1">
    <location>
        <begin position="500"/>
        <end position="524"/>
    </location>
</feature>
<organism evidence="4 5">
    <name type="scientific">Acanthamoeba castellanii (strain ATCC 30010 / Neff)</name>
    <dbReference type="NCBI Taxonomy" id="1257118"/>
    <lineage>
        <taxon>Eukaryota</taxon>
        <taxon>Amoebozoa</taxon>
        <taxon>Discosea</taxon>
        <taxon>Longamoebia</taxon>
        <taxon>Centramoebida</taxon>
        <taxon>Acanthamoebidae</taxon>
        <taxon>Acanthamoeba</taxon>
    </lineage>
</organism>
<feature type="compositionally biased region" description="Polar residues" evidence="1">
    <location>
        <begin position="393"/>
        <end position="405"/>
    </location>
</feature>
<feature type="compositionally biased region" description="Acidic residues" evidence="1">
    <location>
        <begin position="559"/>
        <end position="568"/>
    </location>
</feature>
<feature type="domain" description="BTB" evidence="3">
    <location>
        <begin position="686"/>
        <end position="760"/>
    </location>
</feature>
<proteinExistence type="predicted"/>
<feature type="compositionally biased region" description="Low complexity" evidence="1">
    <location>
        <begin position="413"/>
        <end position="422"/>
    </location>
</feature>
<feature type="region of interest" description="Disordered" evidence="1">
    <location>
        <begin position="217"/>
        <end position="471"/>
    </location>
</feature>
<feature type="region of interest" description="Disordered" evidence="1">
    <location>
        <begin position="101"/>
        <end position="127"/>
    </location>
</feature>
<dbReference type="InterPro" id="IPR011333">
    <property type="entry name" value="SKP1/BTB/POZ_sf"/>
</dbReference>
<dbReference type="Gene3D" id="2.30.29.30">
    <property type="entry name" value="Pleckstrin-homology domain (PH domain)/Phosphotyrosine-binding domain (PTB)"/>
    <property type="match status" value="1"/>
</dbReference>
<dbReference type="PANTHER" id="PTHR46965:SF1">
    <property type="entry name" value="BTB_POZ DOMAIN-CONTAINING PROTEIN 19"/>
    <property type="match status" value="1"/>
</dbReference>
<name>L8GCF4_ACACF</name>
<feature type="compositionally biased region" description="Low complexity" evidence="1">
    <location>
        <begin position="487"/>
        <end position="496"/>
    </location>
</feature>
<dbReference type="SUPFAM" id="SSF50729">
    <property type="entry name" value="PH domain-like"/>
    <property type="match status" value="1"/>
</dbReference>
<dbReference type="PROSITE" id="PS50003">
    <property type="entry name" value="PH_DOMAIN"/>
    <property type="match status" value="1"/>
</dbReference>
<dbReference type="InterPro" id="IPR011993">
    <property type="entry name" value="PH-like_dom_sf"/>
</dbReference>
<accession>L8GCF4</accession>
<dbReference type="Gene3D" id="3.30.710.10">
    <property type="entry name" value="Potassium Channel Kv1.1, Chain A"/>
    <property type="match status" value="1"/>
</dbReference>
<dbReference type="InterPro" id="IPR042846">
    <property type="entry name" value="BTBD19"/>
</dbReference>
<dbReference type="PROSITE" id="PS50097">
    <property type="entry name" value="BTB"/>
    <property type="match status" value="1"/>
</dbReference>
<reference evidence="4 5" key="1">
    <citation type="journal article" date="2013" name="Genome Biol.">
        <title>Genome of Acanthamoeba castellanii highlights extensive lateral gene transfer and early evolution of tyrosine kinase signaling.</title>
        <authorList>
            <person name="Clarke M."/>
            <person name="Lohan A.J."/>
            <person name="Liu B."/>
            <person name="Lagkouvardos I."/>
            <person name="Roy S."/>
            <person name="Zafar N."/>
            <person name="Bertelli C."/>
            <person name="Schilde C."/>
            <person name="Kianianmomeni A."/>
            <person name="Burglin T.R."/>
            <person name="Frech C."/>
            <person name="Turcotte B."/>
            <person name="Kopec K.O."/>
            <person name="Synnott J.M."/>
            <person name="Choo C."/>
            <person name="Paponov I."/>
            <person name="Finkler A."/>
            <person name="Soon Heng Tan C."/>
            <person name="Hutchins A.P."/>
            <person name="Weinmeier T."/>
            <person name="Rattei T."/>
            <person name="Chu J.S."/>
            <person name="Gimenez G."/>
            <person name="Irimia M."/>
            <person name="Rigden D.J."/>
            <person name="Fitzpatrick D.A."/>
            <person name="Lorenzo-Morales J."/>
            <person name="Bateman A."/>
            <person name="Chiu C.H."/>
            <person name="Tang P."/>
            <person name="Hegemann P."/>
            <person name="Fromm H."/>
            <person name="Raoult D."/>
            <person name="Greub G."/>
            <person name="Miranda-Saavedra D."/>
            <person name="Chen N."/>
            <person name="Nash P."/>
            <person name="Ginger M.L."/>
            <person name="Horn M."/>
            <person name="Schaap P."/>
            <person name="Caler L."/>
            <person name="Loftus B."/>
        </authorList>
    </citation>
    <scope>NUCLEOTIDE SEQUENCE [LARGE SCALE GENOMIC DNA]</scope>
    <source>
        <strain evidence="4 5">Neff</strain>
    </source>
</reference>
<dbReference type="GeneID" id="14911351"/>
<evidence type="ECO:0000256" key="1">
    <source>
        <dbReference type="SAM" id="MobiDB-lite"/>
    </source>
</evidence>
<protein>
    <submittedName>
        <fullName evidence="4">PH domain containing protein</fullName>
    </submittedName>
</protein>
<feature type="compositionally biased region" description="Basic residues" evidence="1">
    <location>
        <begin position="952"/>
        <end position="963"/>
    </location>
</feature>
<dbReference type="RefSeq" id="XP_004332898.1">
    <property type="nucleotide sequence ID" value="XM_004332850.1"/>
</dbReference>
<feature type="compositionally biased region" description="Basic and acidic residues" evidence="1">
    <location>
        <begin position="613"/>
        <end position="629"/>
    </location>
</feature>
<feature type="compositionally biased region" description="Polar residues" evidence="1">
    <location>
        <begin position="371"/>
        <end position="384"/>
    </location>
</feature>
<feature type="region of interest" description="Disordered" evidence="1">
    <location>
        <begin position="1"/>
        <end position="33"/>
    </location>
</feature>
<evidence type="ECO:0000259" key="2">
    <source>
        <dbReference type="PROSITE" id="PS50003"/>
    </source>
</evidence>
<feature type="region of interest" description="Disordered" evidence="1">
    <location>
        <begin position="836"/>
        <end position="879"/>
    </location>
</feature>
<dbReference type="Pfam" id="PF00651">
    <property type="entry name" value="BTB"/>
    <property type="match status" value="1"/>
</dbReference>
<dbReference type="InterPro" id="IPR000210">
    <property type="entry name" value="BTB/POZ_dom"/>
</dbReference>
<feature type="region of interest" description="Disordered" evidence="1">
    <location>
        <begin position="891"/>
        <end position="963"/>
    </location>
</feature>
<feature type="region of interest" description="Disordered" evidence="1">
    <location>
        <begin position="605"/>
        <end position="653"/>
    </location>
</feature>
<dbReference type="OrthoDB" id="45365at2759"/>
<dbReference type="PANTHER" id="PTHR46965">
    <property type="entry name" value="BTB/POZ DOMAIN-CONTAINING PROTEIN 19"/>
    <property type="match status" value="1"/>
</dbReference>
<feature type="compositionally biased region" description="Polar residues" evidence="1">
    <location>
        <begin position="891"/>
        <end position="911"/>
    </location>
</feature>
<dbReference type="Proteomes" id="UP000011083">
    <property type="component" value="Unassembled WGS sequence"/>
</dbReference>
<dbReference type="EMBL" id="KB008171">
    <property type="protein sequence ID" value="ELR10885.1"/>
    <property type="molecule type" value="Genomic_DNA"/>
</dbReference>
<dbReference type="InterPro" id="IPR001849">
    <property type="entry name" value="PH_domain"/>
</dbReference>
<feature type="compositionally biased region" description="Basic and acidic residues" evidence="1">
    <location>
        <begin position="109"/>
        <end position="124"/>
    </location>
</feature>
<evidence type="ECO:0000259" key="3">
    <source>
        <dbReference type="PROSITE" id="PS50097"/>
    </source>
</evidence>
<feature type="compositionally biased region" description="Low complexity" evidence="1">
    <location>
        <begin position="837"/>
        <end position="856"/>
    </location>
</feature>
<feature type="compositionally biased region" description="Low complexity" evidence="1">
    <location>
        <begin position="15"/>
        <end position="28"/>
    </location>
</feature>
<dbReference type="SUPFAM" id="SSF54695">
    <property type="entry name" value="POZ domain"/>
    <property type="match status" value="1"/>
</dbReference>
<evidence type="ECO:0000313" key="4">
    <source>
        <dbReference type="EMBL" id="ELR10885.1"/>
    </source>
</evidence>
<gene>
    <name evidence="4" type="ORF">ACA1_144860</name>
</gene>
<dbReference type="VEuPathDB" id="AmoebaDB:ACA1_144860"/>
<keyword evidence="5" id="KW-1185">Reference proteome</keyword>